<name>A0A645HZF5_9ZZZZ</name>
<accession>A0A645HZF5</accession>
<protein>
    <submittedName>
        <fullName evidence="1">Uncharacterized protein</fullName>
    </submittedName>
</protein>
<dbReference type="AlphaFoldDB" id="A0A645HZF5"/>
<organism evidence="1">
    <name type="scientific">bioreactor metagenome</name>
    <dbReference type="NCBI Taxonomy" id="1076179"/>
    <lineage>
        <taxon>unclassified sequences</taxon>
        <taxon>metagenomes</taxon>
        <taxon>ecological metagenomes</taxon>
    </lineage>
</organism>
<proteinExistence type="predicted"/>
<reference evidence="1" key="1">
    <citation type="submission" date="2019-08" db="EMBL/GenBank/DDBJ databases">
        <authorList>
            <person name="Kucharzyk K."/>
            <person name="Murdoch R.W."/>
            <person name="Higgins S."/>
            <person name="Loffler F."/>
        </authorList>
    </citation>
    <scope>NUCLEOTIDE SEQUENCE</scope>
</reference>
<dbReference type="EMBL" id="VSSQ01102751">
    <property type="protein sequence ID" value="MPN43976.1"/>
    <property type="molecule type" value="Genomic_DNA"/>
</dbReference>
<sequence>MIALCHGDRHARICRSRNGPESSRLRRRVAVIRIIAAEKHIIQRRRFALYTVDPCGEIIGLVVQVRRNGNVFRNDRRKRNCRQYAEYQGRCQEDG</sequence>
<comment type="caution">
    <text evidence="1">The sequence shown here is derived from an EMBL/GenBank/DDBJ whole genome shotgun (WGS) entry which is preliminary data.</text>
</comment>
<gene>
    <name evidence="1" type="ORF">SDC9_191537</name>
</gene>
<evidence type="ECO:0000313" key="1">
    <source>
        <dbReference type="EMBL" id="MPN43976.1"/>
    </source>
</evidence>